<keyword evidence="7 11" id="KW-0675">Receptor</keyword>
<comment type="subcellular location">
    <subcellularLocation>
        <location evidence="1">Cell membrane</location>
        <topology evidence="1">Multi-pass membrane protein</topology>
    </subcellularLocation>
</comment>
<evidence type="ECO:0000256" key="1">
    <source>
        <dbReference type="ARBA" id="ARBA00004651"/>
    </source>
</evidence>
<dbReference type="CDD" id="cd14978">
    <property type="entry name" value="7tmA_FMRFamide_R-like"/>
    <property type="match status" value="1"/>
</dbReference>
<evidence type="ECO:0000256" key="2">
    <source>
        <dbReference type="ARBA" id="ARBA00022475"/>
    </source>
</evidence>
<dbReference type="OrthoDB" id="10040416at2759"/>
<gene>
    <name evidence="11" type="primary">LOC108255552</name>
</gene>
<dbReference type="InterPro" id="IPR000276">
    <property type="entry name" value="GPCR_Rhodpsn"/>
</dbReference>
<evidence type="ECO:0000256" key="5">
    <source>
        <dbReference type="ARBA" id="ARBA00023040"/>
    </source>
</evidence>
<organism evidence="10 11">
    <name type="scientific">Ictalurus punctatus</name>
    <name type="common">Channel catfish</name>
    <name type="synonym">Silurus punctatus</name>
    <dbReference type="NCBI Taxonomy" id="7998"/>
    <lineage>
        <taxon>Eukaryota</taxon>
        <taxon>Metazoa</taxon>
        <taxon>Chordata</taxon>
        <taxon>Craniata</taxon>
        <taxon>Vertebrata</taxon>
        <taxon>Euteleostomi</taxon>
        <taxon>Actinopterygii</taxon>
        <taxon>Neopterygii</taxon>
        <taxon>Teleostei</taxon>
        <taxon>Ostariophysi</taxon>
        <taxon>Siluriformes</taxon>
        <taxon>Ictaluridae</taxon>
        <taxon>Ictalurus</taxon>
    </lineage>
</organism>
<evidence type="ECO:0000256" key="3">
    <source>
        <dbReference type="ARBA" id="ARBA00022692"/>
    </source>
</evidence>
<accession>A0A2D0PPS0</accession>
<evidence type="ECO:0000256" key="7">
    <source>
        <dbReference type="ARBA" id="ARBA00023170"/>
    </source>
</evidence>
<dbReference type="SUPFAM" id="SSF81321">
    <property type="entry name" value="Family A G protein-coupled receptor-like"/>
    <property type="match status" value="1"/>
</dbReference>
<dbReference type="PANTHER" id="PTHR46272">
    <property type="entry name" value="G_PROTEIN_RECEP_F1_2 DOMAIN-CONTAINING PROTEIN"/>
    <property type="match status" value="1"/>
</dbReference>
<proteinExistence type="predicted"/>
<dbReference type="PRINTS" id="PR00237">
    <property type="entry name" value="GPCRRHODOPSN"/>
</dbReference>
<dbReference type="RefSeq" id="XP_047016234.1">
    <property type="nucleotide sequence ID" value="XM_047160278.2"/>
</dbReference>
<evidence type="ECO:0000256" key="4">
    <source>
        <dbReference type="ARBA" id="ARBA00022989"/>
    </source>
</evidence>
<dbReference type="AlphaFoldDB" id="A0A2D0PPS0"/>
<dbReference type="Proteomes" id="UP000221080">
    <property type="component" value="Chromosome 2"/>
</dbReference>
<keyword evidence="8" id="KW-0807">Transducer</keyword>
<dbReference type="Pfam" id="PF00001">
    <property type="entry name" value="7tm_1"/>
    <property type="match status" value="1"/>
</dbReference>
<sequence length="368" mass="42055">MMDGASVFITIQKVYYPLLCILGIPANLFTFYMLCWRVCGMSDSARVYLSCLAVVDTWYLLWVTLLDLSLVFLQPQPFWHTHPWCGVINILQFGMFYASAWLVVAFTIERYLVFRVMVSRQRHQHFRHALLTCTTIVLLSHLASIPLSWINAVVQVNLTLNGQTVTVPRCRYRDAFYSTVVVWITSFLSSGVPILLVIIFNSLIAYQLLGSGRLFTKEERRTIQTSRTRGSARRTLLLLGIVSVAFVVLSLPRFVTYCILRTKHNQKDFDRDNYSNAINVISDVANMLHNLNSGTNFLLYCVASRRFRHEIVNTFRCRVRARELGSFFTQTTMKVFSVAERREPAGRDPVSIVLTKLGTRTVPPSSGP</sequence>
<keyword evidence="3" id="KW-0812">Transmembrane</keyword>
<reference evidence="10" key="1">
    <citation type="journal article" date="2016" name="Nat. Commun.">
        <title>The channel catfish genome sequence provides insights into the evolution of scale formation in teleosts.</title>
        <authorList>
            <person name="Liu Z."/>
            <person name="Liu S."/>
            <person name="Yao J."/>
            <person name="Bao L."/>
            <person name="Zhang J."/>
            <person name="Li Y."/>
            <person name="Jiang C."/>
            <person name="Sun L."/>
            <person name="Wang R."/>
            <person name="Zhang Y."/>
            <person name="Zhou T."/>
            <person name="Zeng Q."/>
            <person name="Fu Q."/>
            <person name="Gao S."/>
            <person name="Li N."/>
            <person name="Koren S."/>
            <person name="Jiang Y."/>
            <person name="Zimin A."/>
            <person name="Xu P."/>
            <person name="Phillippy A.M."/>
            <person name="Geng X."/>
            <person name="Song L."/>
            <person name="Sun F."/>
            <person name="Li C."/>
            <person name="Wang X."/>
            <person name="Chen A."/>
            <person name="Jin Y."/>
            <person name="Yuan Z."/>
            <person name="Yang Y."/>
            <person name="Tan S."/>
            <person name="Peatman E."/>
            <person name="Lu J."/>
            <person name="Qin Z."/>
            <person name="Dunham R."/>
            <person name="Li Z."/>
            <person name="Sonstegard T."/>
            <person name="Feng J."/>
            <person name="Danzmann R.G."/>
            <person name="Schroeder S."/>
            <person name="Scheffler B."/>
            <person name="Duke M.V."/>
            <person name="Ballard L."/>
            <person name="Kucuktas H."/>
            <person name="Kaltenboeck L."/>
            <person name="Liu H."/>
            <person name="Armbruster J."/>
            <person name="Xie Y."/>
            <person name="Kirby M.L."/>
            <person name="Tian Y."/>
            <person name="Flanagan M.E."/>
            <person name="Mu W."/>
            <person name="Waldbieser G.C."/>
        </authorList>
    </citation>
    <scope>NUCLEOTIDE SEQUENCE [LARGE SCALE GENOMIC DNA]</scope>
    <source>
        <strain evidence="10">SDA103</strain>
    </source>
</reference>
<dbReference type="GO" id="GO:0004930">
    <property type="term" value="F:G protein-coupled receptor activity"/>
    <property type="evidence" value="ECO:0007669"/>
    <property type="project" value="UniProtKB-KW"/>
</dbReference>
<dbReference type="InterPro" id="IPR017452">
    <property type="entry name" value="GPCR_Rhodpsn_7TM"/>
</dbReference>
<keyword evidence="2" id="KW-1003">Cell membrane</keyword>
<keyword evidence="4" id="KW-1133">Transmembrane helix</keyword>
<dbReference type="Gene3D" id="1.20.1070.10">
    <property type="entry name" value="Rhodopsin 7-helix transmembrane proteins"/>
    <property type="match status" value="1"/>
</dbReference>
<keyword evidence="10" id="KW-1185">Reference proteome</keyword>
<dbReference type="GO" id="GO:0005886">
    <property type="term" value="C:plasma membrane"/>
    <property type="evidence" value="ECO:0007669"/>
    <property type="project" value="UniProtKB-SubCell"/>
</dbReference>
<dbReference type="PANTHER" id="PTHR46272:SF4">
    <property type="entry name" value="G-PROTEIN COUPLED RECEPTORS FAMILY 1 PROFILE DOMAIN-CONTAINING PROTEIN"/>
    <property type="match status" value="1"/>
</dbReference>
<dbReference type="PROSITE" id="PS50262">
    <property type="entry name" value="G_PROTEIN_RECEP_F1_2"/>
    <property type="match status" value="1"/>
</dbReference>
<evidence type="ECO:0000313" key="10">
    <source>
        <dbReference type="Proteomes" id="UP000221080"/>
    </source>
</evidence>
<feature type="domain" description="G-protein coupled receptors family 1 profile" evidence="9">
    <location>
        <begin position="26"/>
        <end position="300"/>
    </location>
</feature>
<reference evidence="11" key="2">
    <citation type="submission" date="2025-08" db="UniProtKB">
        <authorList>
            <consortium name="RefSeq"/>
        </authorList>
    </citation>
    <scope>IDENTIFICATION</scope>
    <source>
        <tissue evidence="11">Blood</tissue>
    </source>
</reference>
<keyword evidence="5" id="KW-0297">G-protein coupled receptor</keyword>
<protein>
    <submittedName>
        <fullName evidence="11">Probable G-protein coupled receptor 139</fullName>
    </submittedName>
</protein>
<dbReference type="InterPro" id="IPR052477">
    <property type="entry name" value="Orphan_GPCR1"/>
</dbReference>
<keyword evidence="6" id="KW-0472">Membrane</keyword>
<dbReference type="GeneID" id="108255552"/>
<evidence type="ECO:0000313" key="11">
    <source>
        <dbReference type="RefSeq" id="XP_047016234.1"/>
    </source>
</evidence>
<dbReference type="KEGG" id="ipu:108255552"/>
<name>A0A2D0PPS0_ICTPU</name>
<evidence type="ECO:0000256" key="6">
    <source>
        <dbReference type="ARBA" id="ARBA00023136"/>
    </source>
</evidence>
<evidence type="ECO:0000259" key="9">
    <source>
        <dbReference type="PROSITE" id="PS50262"/>
    </source>
</evidence>
<evidence type="ECO:0000256" key="8">
    <source>
        <dbReference type="ARBA" id="ARBA00023224"/>
    </source>
</evidence>